<evidence type="ECO:0000313" key="9">
    <source>
        <dbReference type="Proteomes" id="UP000195087"/>
    </source>
</evidence>
<comment type="caution">
    <text evidence="8">The sequence shown here is derived from an EMBL/GenBank/DDBJ whole genome shotgun (WGS) entry which is preliminary data.</text>
</comment>
<keyword evidence="5 6" id="KW-0472">Membrane</keyword>
<dbReference type="PANTHER" id="PTHR22550:SF5">
    <property type="entry name" value="LEUCINE ZIPPER PROTEIN 4"/>
    <property type="match status" value="1"/>
</dbReference>
<keyword evidence="3 7" id="KW-0812">Transmembrane</keyword>
<evidence type="ECO:0000256" key="2">
    <source>
        <dbReference type="ARBA" id="ARBA00005278"/>
    </source>
</evidence>
<evidence type="ECO:0000256" key="5">
    <source>
        <dbReference type="ARBA" id="ARBA00023136"/>
    </source>
</evidence>
<dbReference type="GO" id="GO:0009847">
    <property type="term" value="P:spore germination"/>
    <property type="evidence" value="ECO:0007669"/>
    <property type="project" value="UniProtKB-UniRule"/>
</dbReference>
<sequence length="499" mass="55761">MRFSKKSSLQKNPGNNEKVLTNDLKENIEKIKEYLCRTEDLMLKEININNRKSAFLYLESLVKKELILSFIIEPMLEENKGEIENVIKATEEKNTSQVSTLGNSLLDGFCLILKENCSDGILVATADSQGRSITEPVNEQNIKGARDGFVESLSANIQLIRKRVKTPQLKIKYFNVGNITNTKVGMVYIDSLANRKLVEEVEKRITCIQLDQLQSSGSLDELIEDNPFTPFPQILNTERPDRAASYLAEGKINLIVDGSPIVSVVPITFFSLYQASDDYNSRWLIGSFFRIIRIISFIITISLPAIYIAIVSFHSEVLPIGILYSIRVSLEFVPFPPLIEALAMQIILELLKEAAIRLPSPIAQTIGIVGGLVIGTAVVEAHLVSNTMIVVIGFTAIASFVAPINEMGTSARLLGFPTMLAASVLGFFGIVLTLMFIFMHLSKLESFGTPYFSPLAPFKREDLKDTFIRLPVWKFNTRPTNASPRKSVQQGFSRVWKKK</sequence>
<evidence type="ECO:0000256" key="3">
    <source>
        <dbReference type="ARBA" id="ARBA00022692"/>
    </source>
</evidence>
<feature type="transmembrane region" description="Helical" evidence="7">
    <location>
        <begin position="383"/>
        <end position="402"/>
    </location>
</feature>
<comment type="subcellular location">
    <subcellularLocation>
        <location evidence="6">Cell membrane</location>
    </subcellularLocation>
    <subcellularLocation>
        <location evidence="1">Membrane</location>
        <topology evidence="1">Multi-pass membrane protein</topology>
    </subcellularLocation>
</comment>
<dbReference type="PANTHER" id="PTHR22550">
    <property type="entry name" value="SPORE GERMINATION PROTEIN"/>
    <property type="match status" value="1"/>
</dbReference>
<dbReference type="EMBL" id="NFEH01000051">
    <property type="protein sequence ID" value="OTZ75885.1"/>
    <property type="molecule type" value="Genomic_DNA"/>
</dbReference>
<dbReference type="GO" id="GO:0005886">
    <property type="term" value="C:plasma membrane"/>
    <property type="evidence" value="ECO:0007669"/>
    <property type="project" value="UniProtKB-SubCell"/>
</dbReference>
<reference evidence="8 9" key="1">
    <citation type="submission" date="2016-10" db="EMBL/GenBank/DDBJ databases">
        <title>Comparative genomics of Bacillus thuringiensis reveals a path to pathogens against multiple invertebrate hosts.</title>
        <authorList>
            <person name="Zheng J."/>
            <person name="Gao Q."/>
            <person name="Liu H."/>
            <person name="Peng D."/>
            <person name="Ruan L."/>
            <person name="Sun M."/>
        </authorList>
    </citation>
    <scope>NUCLEOTIDE SEQUENCE [LARGE SCALE GENOMIC DNA]</scope>
    <source>
        <strain evidence="8">BGSC 4W1</strain>
    </source>
</reference>
<dbReference type="Pfam" id="PF03323">
    <property type="entry name" value="GerA"/>
    <property type="match status" value="1"/>
</dbReference>
<evidence type="ECO:0000313" key="8">
    <source>
        <dbReference type="EMBL" id="OTZ75885.1"/>
    </source>
</evidence>
<dbReference type="AlphaFoldDB" id="A0A9X6JRB7"/>
<dbReference type="InterPro" id="IPR004995">
    <property type="entry name" value="Spore_Ger"/>
</dbReference>
<evidence type="ECO:0000256" key="4">
    <source>
        <dbReference type="ARBA" id="ARBA00022989"/>
    </source>
</evidence>
<organism evidence="8 9">
    <name type="scientific">Bacillus thuringiensis serovar kumamotoensis</name>
    <dbReference type="NCBI Taxonomy" id="132267"/>
    <lineage>
        <taxon>Bacteria</taxon>
        <taxon>Bacillati</taxon>
        <taxon>Bacillota</taxon>
        <taxon>Bacilli</taxon>
        <taxon>Bacillales</taxon>
        <taxon>Bacillaceae</taxon>
        <taxon>Bacillus</taxon>
        <taxon>Bacillus cereus group</taxon>
    </lineage>
</organism>
<protein>
    <submittedName>
        <fullName evidence="8">Spore germination protein</fullName>
    </submittedName>
</protein>
<comment type="similarity">
    <text evidence="2 6">Belongs to the GerABKA family.</text>
</comment>
<dbReference type="PIRSF" id="PIRSF005690">
    <property type="entry name" value="GerBA"/>
    <property type="match status" value="1"/>
</dbReference>
<dbReference type="RefSeq" id="WP_086391693.1">
    <property type="nucleotide sequence ID" value="NZ_NFEH01000051.1"/>
</dbReference>
<keyword evidence="4 7" id="KW-1133">Transmembrane helix</keyword>
<feature type="transmembrane region" description="Helical" evidence="7">
    <location>
        <begin position="291"/>
        <end position="313"/>
    </location>
</feature>
<evidence type="ECO:0000256" key="6">
    <source>
        <dbReference type="PIRNR" id="PIRNR005690"/>
    </source>
</evidence>
<proteinExistence type="inferred from homology"/>
<accession>A0A9X6JRB7</accession>
<dbReference type="Proteomes" id="UP000195087">
    <property type="component" value="Unassembled WGS sequence"/>
</dbReference>
<evidence type="ECO:0000256" key="1">
    <source>
        <dbReference type="ARBA" id="ARBA00004141"/>
    </source>
</evidence>
<evidence type="ECO:0000256" key="7">
    <source>
        <dbReference type="SAM" id="Phobius"/>
    </source>
</evidence>
<dbReference type="InterPro" id="IPR050768">
    <property type="entry name" value="UPF0353/GerABKA_families"/>
</dbReference>
<feature type="transmembrane region" description="Helical" evidence="7">
    <location>
        <begin position="414"/>
        <end position="441"/>
    </location>
</feature>
<name>A0A9X6JRB7_BACUK</name>
<gene>
    <name evidence="8" type="ORF">BK769_09720</name>
</gene>